<reference evidence="1 2" key="1">
    <citation type="submission" date="2023-08" db="EMBL/GenBank/DDBJ databases">
        <authorList>
            <person name="Maltman C."/>
        </authorList>
    </citation>
    <scope>NUCLEOTIDE SEQUENCE [LARGE SCALE GENOMIC DNA]</scope>
    <source>
        <strain evidence="1 2">ES2</strain>
    </source>
</reference>
<evidence type="ECO:0000313" key="2">
    <source>
        <dbReference type="Proteomes" id="UP001260959"/>
    </source>
</evidence>
<dbReference type="Proteomes" id="UP001260959">
    <property type="component" value="Unassembled WGS sequence"/>
</dbReference>
<comment type="caution">
    <text evidence="1">The sequence shown here is derived from an EMBL/GenBank/DDBJ whole genome shotgun (WGS) entry which is preliminary data.</text>
</comment>
<sequence>MMIILYLLILFPIFLKKYLDYQDSQRNKVHHLPLEPDHSPEYPTHDRNLYYDQKSQDYFDLVVRCLIFCTYDDKKFNSVADCLSLTDIGDDLHIFSYSEEIESLFRNKFINESLRQKISDFKKVTDEVTEEEWVFESIDLSHDERWKKINAAAEDLLTEMNIKERDFDFALYVPR</sequence>
<evidence type="ECO:0008006" key="3">
    <source>
        <dbReference type="Google" id="ProtNLM"/>
    </source>
</evidence>
<name>A0ABU1DZK7_9FLAO</name>
<dbReference type="EMBL" id="JAVIXS010000001">
    <property type="protein sequence ID" value="MDR4950836.1"/>
    <property type="molecule type" value="Genomic_DNA"/>
</dbReference>
<proteinExistence type="predicted"/>
<evidence type="ECO:0000313" key="1">
    <source>
        <dbReference type="EMBL" id="MDR4950836.1"/>
    </source>
</evidence>
<dbReference type="RefSeq" id="WP_309521287.1">
    <property type="nucleotide sequence ID" value="NZ_JAVIXS010000001.1"/>
</dbReference>
<gene>
    <name evidence="1" type="ORF">REB14_01405</name>
</gene>
<accession>A0ABU1DZK7</accession>
<keyword evidence="2" id="KW-1185">Reference proteome</keyword>
<protein>
    <recommendedName>
        <fullName evidence="3">DUF4240 domain-containing protein</fullName>
    </recommendedName>
</protein>
<organism evidence="1 2">
    <name type="scientific">Chryseobacterium metallicongregator</name>
    <dbReference type="NCBI Taxonomy" id="3073042"/>
    <lineage>
        <taxon>Bacteria</taxon>
        <taxon>Pseudomonadati</taxon>
        <taxon>Bacteroidota</taxon>
        <taxon>Flavobacteriia</taxon>
        <taxon>Flavobacteriales</taxon>
        <taxon>Weeksellaceae</taxon>
        <taxon>Chryseobacterium group</taxon>
        <taxon>Chryseobacterium</taxon>
    </lineage>
</organism>